<dbReference type="GO" id="GO:0016746">
    <property type="term" value="F:acyltransferase activity"/>
    <property type="evidence" value="ECO:0007669"/>
    <property type="project" value="InterPro"/>
</dbReference>
<keyword evidence="3" id="KW-1185">Reference proteome</keyword>
<dbReference type="InterPro" id="IPR016039">
    <property type="entry name" value="Thiolase-like"/>
</dbReference>
<proteinExistence type="predicted"/>
<evidence type="ECO:0000259" key="1">
    <source>
        <dbReference type="Pfam" id="PF02801"/>
    </source>
</evidence>
<sequence length="101" mass="11227">MATKVGIGVLEQPRGATEDVDYFEVHGQRTRPTFNQATKCTRKLRIGSVKSNLNHIESASDLAALAYRAILRTIRNKTLVPTINVKVLAEKGLTLKQIRQP</sequence>
<feature type="domain" description="Beta-ketoacyl synthase C-terminal" evidence="1">
    <location>
        <begin position="17"/>
        <end position="85"/>
    </location>
</feature>
<organism evidence="2 3">
    <name type="scientific">Pocillopora damicornis</name>
    <name type="common">Cauliflower coral</name>
    <name type="synonym">Millepora damicornis</name>
    <dbReference type="NCBI Taxonomy" id="46731"/>
    <lineage>
        <taxon>Eukaryota</taxon>
        <taxon>Metazoa</taxon>
        <taxon>Cnidaria</taxon>
        <taxon>Anthozoa</taxon>
        <taxon>Hexacorallia</taxon>
        <taxon>Scleractinia</taxon>
        <taxon>Astrocoeniina</taxon>
        <taxon>Pocilloporidae</taxon>
        <taxon>Pocillopora</taxon>
    </lineage>
</organism>
<protein>
    <recommendedName>
        <fullName evidence="1">Beta-ketoacyl synthase C-terminal domain-containing protein</fullName>
    </recommendedName>
</protein>
<dbReference type="InterPro" id="IPR014031">
    <property type="entry name" value="Ketoacyl_synth_C"/>
</dbReference>
<evidence type="ECO:0000313" key="2">
    <source>
        <dbReference type="EMBL" id="RMX58488.1"/>
    </source>
</evidence>
<gene>
    <name evidence="2" type="ORF">pdam_00010752</name>
</gene>
<reference evidence="2 3" key="1">
    <citation type="journal article" date="2018" name="Sci. Rep.">
        <title>Comparative analysis of the Pocillopora damicornis genome highlights role of immune system in coral evolution.</title>
        <authorList>
            <person name="Cunning R."/>
            <person name="Bay R.A."/>
            <person name="Gillette P."/>
            <person name="Baker A.C."/>
            <person name="Traylor-Knowles N."/>
        </authorList>
    </citation>
    <scope>NUCLEOTIDE SEQUENCE [LARGE SCALE GENOMIC DNA]</scope>
    <source>
        <strain evidence="2">RSMAS</strain>
        <tissue evidence="2">Whole animal</tissue>
    </source>
</reference>
<evidence type="ECO:0000313" key="3">
    <source>
        <dbReference type="Proteomes" id="UP000275408"/>
    </source>
</evidence>
<dbReference type="AlphaFoldDB" id="A0A3M6UYV0"/>
<dbReference type="Pfam" id="PF02801">
    <property type="entry name" value="Ketoacyl-synt_C"/>
    <property type="match status" value="1"/>
</dbReference>
<comment type="caution">
    <text evidence="2">The sequence shown here is derived from an EMBL/GenBank/DDBJ whole genome shotgun (WGS) entry which is preliminary data.</text>
</comment>
<name>A0A3M6UYV0_POCDA</name>
<dbReference type="OrthoDB" id="5963712at2759"/>
<dbReference type="Gene3D" id="3.40.47.10">
    <property type="match status" value="1"/>
</dbReference>
<dbReference type="SUPFAM" id="SSF53901">
    <property type="entry name" value="Thiolase-like"/>
    <property type="match status" value="1"/>
</dbReference>
<accession>A0A3M6UYV0</accession>
<dbReference type="Proteomes" id="UP000275408">
    <property type="component" value="Unassembled WGS sequence"/>
</dbReference>
<dbReference type="EMBL" id="RCHS01000500">
    <property type="protein sequence ID" value="RMX58488.1"/>
    <property type="molecule type" value="Genomic_DNA"/>
</dbReference>